<dbReference type="GO" id="GO:0043856">
    <property type="term" value="F:anti-sigma factor antagonist activity"/>
    <property type="evidence" value="ECO:0007669"/>
    <property type="project" value="InterPro"/>
</dbReference>
<reference evidence="4" key="1">
    <citation type="submission" date="2020-02" db="EMBL/GenBank/DDBJ databases">
        <authorList>
            <person name="Meier V. D."/>
        </authorList>
    </citation>
    <scope>NUCLEOTIDE SEQUENCE</scope>
    <source>
        <strain evidence="4">AVDCRST_MAG66</strain>
    </source>
</reference>
<proteinExistence type="inferred from homology"/>
<feature type="domain" description="STAS" evidence="3">
    <location>
        <begin position="14"/>
        <end position="112"/>
    </location>
</feature>
<dbReference type="InterPro" id="IPR002645">
    <property type="entry name" value="STAS_dom"/>
</dbReference>
<dbReference type="PANTHER" id="PTHR33495">
    <property type="entry name" value="ANTI-SIGMA FACTOR ANTAGONIST TM_1081-RELATED-RELATED"/>
    <property type="match status" value="1"/>
</dbReference>
<evidence type="ECO:0000313" key="4">
    <source>
        <dbReference type="EMBL" id="CAA9447296.1"/>
    </source>
</evidence>
<dbReference type="EMBL" id="CADCUS010000613">
    <property type="protein sequence ID" value="CAA9447296.1"/>
    <property type="molecule type" value="Genomic_DNA"/>
</dbReference>
<evidence type="ECO:0000256" key="2">
    <source>
        <dbReference type="RuleBase" id="RU003749"/>
    </source>
</evidence>
<sequence length="117" mass="12176">MSAVRFGTNDAGPVRVVTLTGDIDSSSAAEVEEHLRDAVQPGRRVLIDLSGVPYMSSAGLRTMLLLHRHAQAADCAVGLVGLSDELRGLMSATGFLSFFSLGDTVDECLAGLGGETP</sequence>
<dbReference type="Gene3D" id="3.30.750.24">
    <property type="entry name" value="STAS domain"/>
    <property type="match status" value="1"/>
</dbReference>
<dbReference type="CDD" id="cd07043">
    <property type="entry name" value="STAS_anti-anti-sigma_factors"/>
    <property type="match status" value="1"/>
</dbReference>
<dbReference type="SUPFAM" id="SSF52091">
    <property type="entry name" value="SpoIIaa-like"/>
    <property type="match status" value="1"/>
</dbReference>
<comment type="similarity">
    <text evidence="1 2">Belongs to the anti-sigma-factor antagonist family.</text>
</comment>
<name>A0A6J4QV26_9PSEU</name>
<accession>A0A6J4QV26</accession>
<dbReference type="PANTHER" id="PTHR33495:SF14">
    <property type="entry name" value="ANTI-SIGMA FACTOR ANTAGONIST"/>
    <property type="match status" value="1"/>
</dbReference>
<dbReference type="NCBIfam" id="TIGR00377">
    <property type="entry name" value="ant_ant_sig"/>
    <property type="match status" value="1"/>
</dbReference>
<dbReference type="InterPro" id="IPR003658">
    <property type="entry name" value="Anti-sigma_ant"/>
</dbReference>
<evidence type="ECO:0000256" key="1">
    <source>
        <dbReference type="ARBA" id="ARBA00009013"/>
    </source>
</evidence>
<gene>
    <name evidence="4" type="ORF">AVDCRST_MAG66-4563</name>
</gene>
<dbReference type="AlphaFoldDB" id="A0A6J4QV26"/>
<protein>
    <recommendedName>
        <fullName evidence="2">Anti-sigma factor antagonist</fullName>
    </recommendedName>
</protein>
<dbReference type="Pfam" id="PF01740">
    <property type="entry name" value="STAS"/>
    <property type="match status" value="1"/>
</dbReference>
<organism evidence="4">
    <name type="scientific">uncultured Pseudonocardia sp</name>
    <dbReference type="NCBI Taxonomy" id="211455"/>
    <lineage>
        <taxon>Bacteria</taxon>
        <taxon>Bacillati</taxon>
        <taxon>Actinomycetota</taxon>
        <taxon>Actinomycetes</taxon>
        <taxon>Pseudonocardiales</taxon>
        <taxon>Pseudonocardiaceae</taxon>
        <taxon>Pseudonocardia</taxon>
        <taxon>environmental samples</taxon>
    </lineage>
</organism>
<evidence type="ECO:0000259" key="3">
    <source>
        <dbReference type="PROSITE" id="PS50801"/>
    </source>
</evidence>
<dbReference type="PROSITE" id="PS50801">
    <property type="entry name" value="STAS"/>
    <property type="match status" value="1"/>
</dbReference>
<dbReference type="InterPro" id="IPR036513">
    <property type="entry name" value="STAS_dom_sf"/>
</dbReference>